<dbReference type="KEGG" id="lem:LEN_0590"/>
<dbReference type="RefSeq" id="WP_096376580.1">
    <property type="nucleotide sequence ID" value="NZ_AP014940.1"/>
</dbReference>
<reference evidence="1 2" key="1">
    <citation type="journal article" date="2017" name="DNA Res.">
        <title>Complete genome sequence and expression profile of the commercial lytic enzyme producer Lysobacter enzymogenes M497-1.</title>
        <authorList>
            <person name="Takami H."/>
            <person name="Toyoda A."/>
            <person name="Uchiyama I."/>
            <person name="Itoh T."/>
            <person name="Takaki Y."/>
            <person name="Arai W."/>
            <person name="Nishi S."/>
            <person name="Kawai M."/>
            <person name="Shinya K."/>
            <person name="Ikeda H."/>
        </authorList>
    </citation>
    <scope>NUCLEOTIDE SEQUENCE [LARGE SCALE GENOMIC DNA]</scope>
    <source>
        <strain evidence="1 2">M497-1</strain>
    </source>
</reference>
<accession>A0AAU9AD25</accession>
<dbReference type="Proteomes" id="UP000218824">
    <property type="component" value="Chromosome"/>
</dbReference>
<protein>
    <submittedName>
        <fullName evidence="1">Uncharacterized protein</fullName>
    </submittedName>
</protein>
<sequence length="779" mass="85815">MAYFSIPHLSASAYRFEYHSHFNGILPVKGDSTSGVQFDPAGNGPIVAADQPLSLVGLYGLDAGQLTPGWQRRGTVSLLLKALRLMEERNPLQAVAQQPRDRQAYQRGECVGENIYIAAVWLADRLKLSVCFDLAATDPALYAGVRARLEQLQLAWRERGAPKDAGDEIEAMLPMLEHFNAKFYSASKYTPFDDAYFARSFALKQLAVEQKNSDPVRRLIYMTLMYLQQQGVANALLALGPDEAEQHDACVETYNGTYDTRYKLLLHSSHVYSSDEKFLADLDKLKTCLANPALRNVVGFDLLGAENKVGAYLTYFEFLNRNRAELTQRFGARKPPPNDTFKLALKFSNHIHCGEGMGVAMDNRSAIGYAMTYLSAPLPASFYRAFWRYVLTGIDAARSREAEHWRGTDGTPDAPRLPGEHVSGLFDELFRNDSLTIDGLMLRRYDGNSARTRQLVAYTGKRNMMAISEAFDTVPKTPALPGEKGENYYQVLAQGDRPMVFRLGHAYYYRSYVGARYPYVAFDTNLGSNAITGASGLFDSSESYRLNRGLRHLQGYIDTNAIQELSDRVMYAGVRSLDRSDVQALLELSRTCKDGDDFMDQVGAALPTLLGKAMAPIYDARAANEWSDCFGVLLEAMIGLSASRAVWFDAATRVLSLFANWRSYLLGCDGQGVEHTDSRAEYLRCALLMAYSLMPLAPAAGEQAPADPNIEAVKIPDADQVAVQLQTLIDTVSGAYWSVTVGPPSPLAAAPTTLQVTVNGYKAPDSVVTVFASATASSA</sequence>
<name>A0AAU9AD25_LYSEN</name>
<organism evidence="1 2">
    <name type="scientific">Lysobacter enzymogenes</name>
    <dbReference type="NCBI Taxonomy" id="69"/>
    <lineage>
        <taxon>Bacteria</taxon>
        <taxon>Pseudomonadati</taxon>
        <taxon>Pseudomonadota</taxon>
        <taxon>Gammaproteobacteria</taxon>
        <taxon>Lysobacterales</taxon>
        <taxon>Lysobacteraceae</taxon>
        <taxon>Lysobacter</taxon>
    </lineage>
</organism>
<dbReference type="AlphaFoldDB" id="A0AAU9AD25"/>
<dbReference type="GeneID" id="83062494"/>
<dbReference type="EMBL" id="AP014940">
    <property type="protein sequence ID" value="BAV96077.1"/>
    <property type="molecule type" value="Genomic_DNA"/>
</dbReference>
<proteinExistence type="predicted"/>
<evidence type="ECO:0000313" key="2">
    <source>
        <dbReference type="Proteomes" id="UP000218824"/>
    </source>
</evidence>
<evidence type="ECO:0000313" key="1">
    <source>
        <dbReference type="EMBL" id="BAV96077.1"/>
    </source>
</evidence>
<gene>
    <name evidence="1" type="ORF">LEN_0590</name>
</gene>